<protein>
    <recommendedName>
        <fullName evidence="1">Methyltransferase type 12 domain-containing protein</fullName>
    </recommendedName>
</protein>
<dbReference type="InterPro" id="IPR013217">
    <property type="entry name" value="Methyltransf_12"/>
</dbReference>
<keyword evidence="3" id="KW-1185">Reference proteome</keyword>
<dbReference type="Proteomes" id="UP001446871">
    <property type="component" value="Unassembled WGS sequence"/>
</dbReference>
<name>A0ABR1UZ06_9PEZI</name>
<dbReference type="EMBL" id="JAQQWM010000005">
    <property type="protein sequence ID" value="KAK8063305.1"/>
    <property type="molecule type" value="Genomic_DNA"/>
</dbReference>
<dbReference type="InterPro" id="IPR029063">
    <property type="entry name" value="SAM-dependent_MTases_sf"/>
</dbReference>
<feature type="domain" description="Methyltransferase type 12" evidence="1">
    <location>
        <begin position="57"/>
        <end position="185"/>
    </location>
</feature>
<evidence type="ECO:0000259" key="1">
    <source>
        <dbReference type="Pfam" id="PF08242"/>
    </source>
</evidence>
<dbReference type="SUPFAM" id="SSF53335">
    <property type="entry name" value="S-adenosyl-L-methionine-dependent methyltransferases"/>
    <property type="match status" value="1"/>
</dbReference>
<gene>
    <name evidence="2" type="ORF">PG996_007957</name>
</gene>
<reference evidence="2 3" key="1">
    <citation type="submission" date="2023-01" db="EMBL/GenBank/DDBJ databases">
        <title>Analysis of 21 Apiospora genomes using comparative genomics revels a genus with tremendous synthesis potential of carbohydrate active enzymes and secondary metabolites.</title>
        <authorList>
            <person name="Sorensen T."/>
        </authorList>
    </citation>
    <scope>NUCLEOTIDE SEQUENCE [LARGE SCALE GENOMIC DNA]</scope>
    <source>
        <strain evidence="2 3">CBS 83171</strain>
    </source>
</reference>
<organism evidence="2 3">
    <name type="scientific">Apiospora saccharicola</name>
    <dbReference type="NCBI Taxonomy" id="335842"/>
    <lineage>
        <taxon>Eukaryota</taxon>
        <taxon>Fungi</taxon>
        <taxon>Dikarya</taxon>
        <taxon>Ascomycota</taxon>
        <taxon>Pezizomycotina</taxon>
        <taxon>Sordariomycetes</taxon>
        <taxon>Xylariomycetidae</taxon>
        <taxon>Amphisphaeriales</taxon>
        <taxon>Apiosporaceae</taxon>
        <taxon>Apiospora</taxon>
    </lineage>
</organism>
<evidence type="ECO:0000313" key="3">
    <source>
        <dbReference type="Proteomes" id="UP001446871"/>
    </source>
</evidence>
<comment type="caution">
    <text evidence="2">The sequence shown here is derived from an EMBL/GenBank/DDBJ whole genome shotgun (WGS) entry which is preliminary data.</text>
</comment>
<sequence length="294" mass="31801">MTSNPPSGAKVDKVRQDYDEQASMYNVLLQWPFGQLESQLFASAVGRDDFCRGATVLDLGGGTGLRARQALEAGAARVDVVDFSDEMMAVGRRDGEALLGDSESARRLRWFHGDATKPLFGGGSYCTAETGRGRKEGAGTVGVPGLSPPYDVVMANWVFDHVDKPEVLEAIWQNIAAAVGPGGRFVGVRACDPRCEAMISGRYGPTCQDFAEFPKGLYYSSTIPSTGEGQPAIHLENASLEVSYSGSTEMHERHGFGDVEIEPCGELDVVRADPDFWQAWIDQPGFVVVKARKK</sequence>
<proteinExistence type="predicted"/>
<dbReference type="Pfam" id="PF08242">
    <property type="entry name" value="Methyltransf_12"/>
    <property type="match status" value="1"/>
</dbReference>
<dbReference type="Gene3D" id="3.40.50.150">
    <property type="entry name" value="Vaccinia Virus protein VP39"/>
    <property type="match status" value="1"/>
</dbReference>
<accession>A0ABR1UZ06</accession>
<evidence type="ECO:0000313" key="2">
    <source>
        <dbReference type="EMBL" id="KAK8063305.1"/>
    </source>
</evidence>
<dbReference type="CDD" id="cd02440">
    <property type="entry name" value="AdoMet_MTases"/>
    <property type="match status" value="1"/>
</dbReference>